<evidence type="ECO:0000313" key="3">
    <source>
        <dbReference type="Proteomes" id="UP000245634"/>
    </source>
</evidence>
<gene>
    <name evidence="2" type="ORF">C7459_11950</name>
</gene>
<dbReference type="OrthoDB" id="9795206at2"/>
<comment type="caution">
    <text evidence="2">The sequence shown here is derived from an EMBL/GenBank/DDBJ whole genome shotgun (WGS) entry which is preliminary data.</text>
</comment>
<keyword evidence="3" id="KW-1185">Reference proteome</keyword>
<protein>
    <submittedName>
        <fullName evidence="2">RimJ/RimL family protein N-acetyltransferase</fullName>
    </submittedName>
</protein>
<proteinExistence type="predicted"/>
<dbReference type="PROSITE" id="PS51186">
    <property type="entry name" value="GNAT"/>
    <property type="match status" value="1"/>
</dbReference>
<dbReference type="Gene3D" id="3.40.630.30">
    <property type="match status" value="1"/>
</dbReference>
<dbReference type="Pfam" id="PF13302">
    <property type="entry name" value="Acetyltransf_3"/>
    <property type="match status" value="1"/>
</dbReference>
<dbReference type="RefSeq" id="WP_109690820.1">
    <property type="nucleotide sequence ID" value="NZ_QGGL01000019.1"/>
</dbReference>
<sequence>MQTASTWSVRPLTMDDVPSLLEWYNDEELHHIANSRAFLPYTLDELLTYWKKKLNRDHALYFVIERDGELIGRCGLKASLPTRVEMEFSILIARRALFSKGIGTAVTTHMLDVAFANPQVQVVRLYVRRDNARAQRCYVKSGYRIVHSFTQNGVATEMMQVERSEWSKRRTQQDEDRMELA</sequence>
<dbReference type="PANTHER" id="PTHR43415">
    <property type="entry name" value="SPERMIDINE N(1)-ACETYLTRANSFERASE"/>
    <property type="match status" value="1"/>
</dbReference>
<accession>A0A316D5R4</accession>
<feature type="domain" description="N-acetyltransferase" evidence="1">
    <location>
        <begin position="7"/>
        <end position="163"/>
    </location>
</feature>
<dbReference type="GO" id="GO:0016747">
    <property type="term" value="F:acyltransferase activity, transferring groups other than amino-acyl groups"/>
    <property type="evidence" value="ECO:0007669"/>
    <property type="project" value="InterPro"/>
</dbReference>
<evidence type="ECO:0000259" key="1">
    <source>
        <dbReference type="PROSITE" id="PS51186"/>
    </source>
</evidence>
<dbReference type="InterPro" id="IPR016181">
    <property type="entry name" value="Acyl_CoA_acyltransferase"/>
</dbReference>
<dbReference type="AlphaFoldDB" id="A0A316D5R4"/>
<dbReference type="Proteomes" id="UP000245634">
    <property type="component" value="Unassembled WGS sequence"/>
</dbReference>
<dbReference type="InterPro" id="IPR000182">
    <property type="entry name" value="GNAT_dom"/>
</dbReference>
<dbReference type="PANTHER" id="PTHR43415:SF3">
    <property type="entry name" value="GNAT-FAMILY ACETYLTRANSFERASE"/>
    <property type="match status" value="1"/>
</dbReference>
<dbReference type="EMBL" id="QGGL01000019">
    <property type="protein sequence ID" value="PWK06627.1"/>
    <property type="molecule type" value="Genomic_DNA"/>
</dbReference>
<reference evidence="2 3" key="1">
    <citation type="submission" date="2018-05" db="EMBL/GenBank/DDBJ databases">
        <title>Genomic Encyclopedia of Type Strains, Phase IV (KMG-IV): sequencing the most valuable type-strain genomes for metagenomic binning, comparative biology and taxonomic classification.</title>
        <authorList>
            <person name="Goeker M."/>
        </authorList>
    </citation>
    <scope>NUCLEOTIDE SEQUENCE [LARGE SCALE GENOMIC DNA]</scope>
    <source>
        <strain evidence="2 3">DSM 18773</strain>
    </source>
</reference>
<evidence type="ECO:0000313" key="2">
    <source>
        <dbReference type="EMBL" id="PWK06627.1"/>
    </source>
</evidence>
<keyword evidence="2" id="KW-0808">Transferase</keyword>
<name>A0A316D5R4_9BACL</name>
<organism evidence="2 3">
    <name type="scientific">Tumebacillus permanentifrigoris</name>
    <dbReference type="NCBI Taxonomy" id="378543"/>
    <lineage>
        <taxon>Bacteria</taxon>
        <taxon>Bacillati</taxon>
        <taxon>Bacillota</taxon>
        <taxon>Bacilli</taxon>
        <taxon>Bacillales</taxon>
        <taxon>Alicyclobacillaceae</taxon>
        <taxon>Tumebacillus</taxon>
    </lineage>
</organism>
<dbReference type="SUPFAM" id="SSF55729">
    <property type="entry name" value="Acyl-CoA N-acyltransferases (Nat)"/>
    <property type="match status" value="1"/>
</dbReference>